<dbReference type="AlphaFoldDB" id="A0A4Z2HCV4"/>
<gene>
    <name evidence="2" type="ORF">EYF80_027211</name>
</gene>
<feature type="compositionally biased region" description="Basic and acidic residues" evidence="1">
    <location>
        <begin position="47"/>
        <end position="59"/>
    </location>
</feature>
<dbReference type="Proteomes" id="UP000314294">
    <property type="component" value="Unassembled WGS sequence"/>
</dbReference>
<comment type="caution">
    <text evidence="2">The sequence shown here is derived from an EMBL/GenBank/DDBJ whole genome shotgun (WGS) entry which is preliminary data.</text>
</comment>
<organism evidence="2 3">
    <name type="scientific">Liparis tanakae</name>
    <name type="common">Tanaka's snailfish</name>
    <dbReference type="NCBI Taxonomy" id="230148"/>
    <lineage>
        <taxon>Eukaryota</taxon>
        <taxon>Metazoa</taxon>
        <taxon>Chordata</taxon>
        <taxon>Craniata</taxon>
        <taxon>Vertebrata</taxon>
        <taxon>Euteleostomi</taxon>
        <taxon>Actinopterygii</taxon>
        <taxon>Neopterygii</taxon>
        <taxon>Teleostei</taxon>
        <taxon>Neoteleostei</taxon>
        <taxon>Acanthomorphata</taxon>
        <taxon>Eupercaria</taxon>
        <taxon>Perciformes</taxon>
        <taxon>Cottioidei</taxon>
        <taxon>Cottales</taxon>
        <taxon>Liparidae</taxon>
        <taxon>Liparis</taxon>
    </lineage>
</organism>
<dbReference type="EMBL" id="SRLO01000290">
    <property type="protein sequence ID" value="TNN62612.1"/>
    <property type="molecule type" value="Genomic_DNA"/>
</dbReference>
<name>A0A4Z2HCV4_9TELE</name>
<keyword evidence="3" id="KW-1185">Reference proteome</keyword>
<accession>A0A4Z2HCV4</accession>
<reference evidence="2 3" key="1">
    <citation type="submission" date="2019-03" db="EMBL/GenBank/DDBJ databases">
        <title>First draft genome of Liparis tanakae, snailfish: a comprehensive survey of snailfish specific genes.</title>
        <authorList>
            <person name="Kim W."/>
            <person name="Song I."/>
            <person name="Jeong J.-H."/>
            <person name="Kim D."/>
            <person name="Kim S."/>
            <person name="Ryu S."/>
            <person name="Song J.Y."/>
            <person name="Lee S.K."/>
        </authorList>
    </citation>
    <scope>NUCLEOTIDE SEQUENCE [LARGE SCALE GENOMIC DNA]</scope>
    <source>
        <tissue evidence="2">Muscle</tissue>
    </source>
</reference>
<evidence type="ECO:0000256" key="1">
    <source>
        <dbReference type="SAM" id="MobiDB-lite"/>
    </source>
</evidence>
<sequence>MESLKNKRGGNGKQNLVFGVILGDSGPPQYLEHGLHKAKNRNSYWKSSEHTGGESDVPQHHIMKKGPQDNAEHSGLWDSI</sequence>
<protein>
    <submittedName>
        <fullName evidence="2">Uncharacterized protein</fullName>
    </submittedName>
</protein>
<feature type="region of interest" description="Disordered" evidence="1">
    <location>
        <begin position="41"/>
        <end position="80"/>
    </location>
</feature>
<evidence type="ECO:0000313" key="3">
    <source>
        <dbReference type="Proteomes" id="UP000314294"/>
    </source>
</evidence>
<evidence type="ECO:0000313" key="2">
    <source>
        <dbReference type="EMBL" id="TNN62612.1"/>
    </source>
</evidence>
<proteinExistence type="predicted"/>